<dbReference type="PRINTS" id="PR01908">
    <property type="entry name" value="ADSPHPHTASE"/>
</dbReference>
<evidence type="ECO:0000256" key="6">
    <source>
        <dbReference type="PIRSR" id="PIRSR620405-1"/>
    </source>
</evidence>
<dbReference type="PROSITE" id="PS50056">
    <property type="entry name" value="TYR_PHOSPHATASE_2"/>
    <property type="match status" value="1"/>
</dbReference>
<dbReference type="PANTHER" id="PTHR10159:SF519">
    <property type="entry name" value="DUAL SPECIFICITY PROTEIN PHOSPHATASE MPK3"/>
    <property type="match status" value="1"/>
</dbReference>
<organism evidence="9 10">
    <name type="scientific">Phlebiopsis gigantea (strain 11061_1 CR5-6)</name>
    <name type="common">White-rot fungus</name>
    <name type="synonym">Peniophora gigantea</name>
    <dbReference type="NCBI Taxonomy" id="745531"/>
    <lineage>
        <taxon>Eukaryota</taxon>
        <taxon>Fungi</taxon>
        <taxon>Dikarya</taxon>
        <taxon>Basidiomycota</taxon>
        <taxon>Agaricomycotina</taxon>
        <taxon>Agaricomycetes</taxon>
        <taxon>Polyporales</taxon>
        <taxon>Phanerochaetaceae</taxon>
        <taxon>Phlebiopsis</taxon>
    </lineage>
</organism>
<proteinExistence type="inferred from homology"/>
<evidence type="ECO:0000256" key="2">
    <source>
        <dbReference type="ARBA" id="ARBA00022801"/>
    </source>
</evidence>
<feature type="domain" description="Tyrosine specific protein phosphatases" evidence="8">
    <location>
        <begin position="102"/>
        <end position="168"/>
    </location>
</feature>
<accession>A0A0C3NU80</accession>
<evidence type="ECO:0000259" key="7">
    <source>
        <dbReference type="PROSITE" id="PS50054"/>
    </source>
</evidence>
<dbReference type="Pfam" id="PF00782">
    <property type="entry name" value="DSPc"/>
    <property type="match status" value="1"/>
</dbReference>
<comment type="catalytic activity">
    <reaction evidence="5">
        <text>O-phospho-L-threonyl-[protein] + H2O = L-threonyl-[protein] + phosphate</text>
        <dbReference type="Rhea" id="RHEA:47004"/>
        <dbReference type="Rhea" id="RHEA-COMP:11060"/>
        <dbReference type="Rhea" id="RHEA-COMP:11605"/>
        <dbReference type="ChEBI" id="CHEBI:15377"/>
        <dbReference type="ChEBI" id="CHEBI:30013"/>
        <dbReference type="ChEBI" id="CHEBI:43474"/>
        <dbReference type="ChEBI" id="CHEBI:61977"/>
        <dbReference type="EC" id="3.1.3.16"/>
    </reaction>
</comment>
<dbReference type="PROSITE" id="PS50054">
    <property type="entry name" value="TYR_PHOSPHATASE_DUAL"/>
    <property type="match status" value="1"/>
</dbReference>
<dbReference type="Gene3D" id="3.90.190.10">
    <property type="entry name" value="Protein tyrosine phosphatase superfamily"/>
    <property type="match status" value="1"/>
</dbReference>
<dbReference type="PRINTS" id="PR01909">
    <property type="entry name" value="ADSPHPHTASEA"/>
</dbReference>
<dbReference type="GO" id="GO:0004722">
    <property type="term" value="F:protein serine/threonine phosphatase activity"/>
    <property type="evidence" value="ECO:0007669"/>
    <property type="project" value="UniProtKB-EC"/>
</dbReference>
<dbReference type="InterPro" id="IPR000387">
    <property type="entry name" value="Tyr_Pase_dom"/>
</dbReference>
<feature type="active site" description="Phosphocysteine intermediate" evidence="6">
    <location>
        <position position="133"/>
    </location>
</feature>
<dbReference type="HOGENOM" id="CLU_027074_9_2_1"/>
<dbReference type="InterPro" id="IPR016130">
    <property type="entry name" value="Tyr_Pase_AS"/>
</dbReference>
<dbReference type="Proteomes" id="UP000053257">
    <property type="component" value="Unassembled WGS sequence"/>
</dbReference>
<evidence type="ECO:0000256" key="3">
    <source>
        <dbReference type="ARBA" id="ARBA00022912"/>
    </source>
</evidence>
<evidence type="ECO:0000256" key="1">
    <source>
        <dbReference type="ARBA" id="ARBA00008601"/>
    </source>
</evidence>
<keyword evidence="2" id="KW-0378">Hydrolase</keyword>
<dbReference type="EMBL" id="KN840473">
    <property type="protein sequence ID" value="KIP08859.1"/>
    <property type="molecule type" value="Genomic_DNA"/>
</dbReference>
<dbReference type="STRING" id="745531.A0A0C3NU80"/>
<dbReference type="CDD" id="cd14498">
    <property type="entry name" value="DSP"/>
    <property type="match status" value="1"/>
</dbReference>
<dbReference type="AlphaFoldDB" id="A0A0C3NU80"/>
<dbReference type="InterPro" id="IPR029021">
    <property type="entry name" value="Prot-tyrosine_phosphatase-like"/>
</dbReference>
<evidence type="ECO:0000256" key="5">
    <source>
        <dbReference type="ARBA" id="ARBA00048336"/>
    </source>
</evidence>
<dbReference type="InterPro" id="IPR020422">
    <property type="entry name" value="TYR_PHOSPHATASE_DUAL_dom"/>
</dbReference>
<comment type="similarity">
    <text evidence="1">Belongs to the protein-tyrosine phosphatase family. Non-receptor class dual specificity subfamily.</text>
</comment>
<dbReference type="PANTHER" id="PTHR10159">
    <property type="entry name" value="DUAL SPECIFICITY PROTEIN PHOSPHATASE"/>
    <property type="match status" value="1"/>
</dbReference>
<feature type="domain" description="Tyrosine-protein phosphatase" evidence="7">
    <location>
        <begin position="45"/>
        <end position="189"/>
    </location>
</feature>
<evidence type="ECO:0000256" key="4">
    <source>
        <dbReference type="ARBA" id="ARBA00047761"/>
    </source>
</evidence>
<gene>
    <name evidence="9" type="ORF">PHLGIDRAFT_357242</name>
</gene>
<dbReference type="OrthoDB" id="10252009at2759"/>
<sequence>MYSQAMRPRVALSAISSINTAACYSAPMSPSGRAVDTPSIQAAIPPTEVVPRVFIGDLAAAENAAMLAHLGITHVVSAMRGSVSLPTTAAPFTCLQIPLTDSPFAELAEHLPRATAFISDALQDPRARVLVHCVQGISRSASVVCAHLIKIYGWTPAQAVQYVKSKRPMAEPNAGFVAQLGEFAESLRAGAAGRGRR</sequence>
<dbReference type="GO" id="GO:0043409">
    <property type="term" value="P:negative regulation of MAPK cascade"/>
    <property type="evidence" value="ECO:0007669"/>
    <property type="project" value="TreeGrafter"/>
</dbReference>
<dbReference type="PROSITE" id="PS00383">
    <property type="entry name" value="TYR_PHOSPHATASE_1"/>
    <property type="match status" value="1"/>
</dbReference>
<dbReference type="GO" id="GO:0008138">
    <property type="term" value="F:protein tyrosine/serine/threonine phosphatase activity"/>
    <property type="evidence" value="ECO:0007669"/>
    <property type="project" value="InterPro"/>
</dbReference>
<evidence type="ECO:0000259" key="8">
    <source>
        <dbReference type="PROSITE" id="PS50056"/>
    </source>
</evidence>
<dbReference type="InterPro" id="IPR000340">
    <property type="entry name" value="Dual-sp_phosphatase_cat-dom"/>
</dbReference>
<comment type="catalytic activity">
    <reaction evidence="4">
        <text>O-phospho-L-seryl-[protein] + H2O = L-seryl-[protein] + phosphate</text>
        <dbReference type="Rhea" id="RHEA:20629"/>
        <dbReference type="Rhea" id="RHEA-COMP:9863"/>
        <dbReference type="Rhea" id="RHEA-COMP:11604"/>
        <dbReference type="ChEBI" id="CHEBI:15377"/>
        <dbReference type="ChEBI" id="CHEBI:29999"/>
        <dbReference type="ChEBI" id="CHEBI:43474"/>
        <dbReference type="ChEBI" id="CHEBI:83421"/>
        <dbReference type="EC" id="3.1.3.16"/>
    </reaction>
</comment>
<name>A0A0C3NU80_PHLG1</name>
<reference evidence="9 10" key="1">
    <citation type="journal article" date="2014" name="PLoS Genet.">
        <title>Analysis of the Phlebiopsis gigantea genome, transcriptome and secretome provides insight into its pioneer colonization strategies of wood.</title>
        <authorList>
            <person name="Hori C."/>
            <person name="Ishida T."/>
            <person name="Igarashi K."/>
            <person name="Samejima M."/>
            <person name="Suzuki H."/>
            <person name="Master E."/>
            <person name="Ferreira P."/>
            <person name="Ruiz-Duenas F.J."/>
            <person name="Held B."/>
            <person name="Canessa P."/>
            <person name="Larrondo L.F."/>
            <person name="Schmoll M."/>
            <person name="Druzhinina I.S."/>
            <person name="Kubicek C.P."/>
            <person name="Gaskell J.A."/>
            <person name="Kersten P."/>
            <person name="St John F."/>
            <person name="Glasner J."/>
            <person name="Sabat G."/>
            <person name="Splinter BonDurant S."/>
            <person name="Syed K."/>
            <person name="Yadav J."/>
            <person name="Mgbeahuruike A.C."/>
            <person name="Kovalchuk A."/>
            <person name="Asiegbu F.O."/>
            <person name="Lackner G."/>
            <person name="Hoffmeister D."/>
            <person name="Rencoret J."/>
            <person name="Gutierrez A."/>
            <person name="Sun H."/>
            <person name="Lindquist E."/>
            <person name="Barry K."/>
            <person name="Riley R."/>
            <person name="Grigoriev I.V."/>
            <person name="Henrissat B."/>
            <person name="Kues U."/>
            <person name="Berka R.M."/>
            <person name="Martinez A.T."/>
            <person name="Covert S.F."/>
            <person name="Blanchette R.A."/>
            <person name="Cullen D."/>
        </authorList>
    </citation>
    <scope>NUCLEOTIDE SEQUENCE [LARGE SCALE GENOMIC DNA]</scope>
    <source>
        <strain evidence="9 10">11061_1 CR5-6</strain>
    </source>
</reference>
<evidence type="ECO:0000313" key="9">
    <source>
        <dbReference type="EMBL" id="KIP08859.1"/>
    </source>
</evidence>
<evidence type="ECO:0008006" key="11">
    <source>
        <dbReference type="Google" id="ProtNLM"/>
    </source>
</evidence>
<keyword evidence="3" id="KW-0904">Protein phosphatase</keyword>
<dbReference type="GO" id="GO:0005737">
    <property type="term" value="C:cytoplasm"/>
    <property type="evidence" value="ECO:0007669"/>
    <property type="project" value="TreeGrafter"/>
</dbReference>
<dbReference type="SUPFAM" id="SSF52799">
    <property type="entry name" value="(Phosphotyrosine protein) phosphatases II"/>
    <property type="match status" value="1"/>
</dbReference>
<dbReference type="SMART" id="SM00195">
    <property type="entry name" value="DSPc"/>
    <property type="match status" value="1"/>
</dbReference>
<dbReference type="InterPro" id="IPR020405">
    <property type="entry name" value="Atypical_DUSP_subfamA"/>
</dbReference>
<protein>
    <recommendedName>
        <fullName evidence="11">Protein-tyrosine-phosphatase</fullName>
    </recommendedName>
</protein>
<evidence type="ECO:0000313" key="10">
    <source>
        <dbReference type="Proteomes" id="UP000053257"/>
    </source>
</evidence>
<keyword evidence="10" id="KW-1185">Reference proteome</keyword>